<keyword evidence="7" id="KW-0963">Cytoplasm</keyword>
<dbReference type="GO" id="GO:0003866">
    <property type="term" value="F:3-phosphoshikimate 1-carboxyvinyltransferase activity"/>
    <property type="evidence" value="ECO:0007669"/>
    <property type="project" value="UniProtKB-UniRule"/>
</dbReference>
<dbReference type="Proteomes" id="UP001138997">
    <property type="component" value="Unassembled WGS sequence"/>
</dbReference>
<dbReference type="SUPFAM" id="SSF55205">
    <property type="entry name" value="EPT/RTPC-like"/>
    <property type="match status" value="1"/>
</dbReference>
<dbReference type="EMBL" id="JAJOMB010000003">
    <property type="protein sequence ID" value="MCD5310450.1"/>
    <property type="molecule type" value="Genomic_DNA"/>
</dbReference>
<evidence type="ECO:0000256" key="6">
    <source>
        <dbReference type="ARBA" id="ARBA00044633"/>
    </source>
</evidence>
<dbReference type="RefSeq" id="WP_231439384.1">
    <property type="nucleotide sequence ID" value="NZ_JAJOMB010000003.1"/>
</dbReference>
<dbReference type="Pfam" id="PF00275">
    <property type="entry name" value="EPSP_synthase"/>
    <property type="match status" value="1"/>
</dbReference>
<dbReference type="InterPro" id="IPR023193">
    <property type="entry name" value="EPSP_synthase_CS"/>
</dbReference>
<feature type="binding site" evidence="7">
    <location>
        <position position="206"/>
    </location>
    <ligand>
        <name>3-phosphoshikimate</name>
        <dbReference type="ChEBI" id="CHEBI:145989"/>
    </ligand>
</feature>
<evidence type="ECO:0000256" key="5">
    <source>
        <dbReference type="ARBA" id="ARBA00023141"/>
    </source>
</evidence>
<comment type="function">
    <text evidence="7">Catalyzes the transfer of the enolpyruvyl moiety of phosphoenolpyruvate (PEP) to the 5-hydroxyl of shikimate-3-phosphate (S3P) to produce enolpyruvyl shikimate-3-phosphate and inorganic phosphate.</text>
</comment>
<feature type="binding site" evidence="7">
    <location>
        <position position="180"/>
    </location>
    <ligand>
        <name>phosphoenolpyruvate</name>
        <dbReference type="ChEBI" id="CHEBI:58702"/>
    </ligand>
</feature>
<feature type="binding site" evidence="7">
    <location>
        <position position="32"/>
    </location>
    <ligand>
        <name>3-phosphoshikimate</name>
        <dbReference type="ChEBI" id="CHEBI:145989"/>
    </ligand>
</feature>
<evidence type="ECO:0000256" key="4">
    <source>
        <dbReference type="ARBA" id="ARBA00022679"/>
    </source>
</evidence>
<evidence type="ECO:0000256" key="2">
    <source>
        <dbReference type="ARBA" id="ARBA00009948"/>
    </source>
</evidence>
<feature type="binding site" evidence="7">
    <location>
        <position position="36"/>
    </location>
    <ligand>
        <name>3-phosphoshikimate</name>
        <dbReference type="ChEBI" id="CHEBI:145989"/>
    </ligand>
</feature>
<evidence type="ECO:0000256" key="3">
    <source>
        <dbReference type="ARBA" id="ARBA00022605"/>
    </source>
</evidence>
<feature type="binding site" evidence="7">
    <location>
        <position position="31"/>
    </location>
    <ligand>
        <name>phosphoenolpyruvate</name>
        <dbReference type="ChEBI" id="CHEBI:58702"/>
    </ligand>
</feature>
<feature type="domain" description="Enolpyruvate transferase" evidence="9">
    <location>
        <begin position="24"/>
        <end position="427"/>
    </location>
</feature>
<evidence type="ECO:0000256" key="7">
    <source>
        <dbReference type="HAMAP-Rule" id="MF_00210"/>
    </source>
</evidence>
<dbReference type="PROSITE" id="PS00885">
    <property type="entry name" value="EPSP_SYNTHASE_2"/>
    <property type="match status" value="1"/>
</dbReference>
<dbReference type="EC" id="2.5.1.19" evidence="7"/>
<feature type="binding site" evidence="7">
    <location>
        <position position="180"/>
    </location>
    <ligand>
        <name>3-phosphoshikimate</name>
        <dbReference type="ChEBI" id="CHEBI:145989"/>
    </ligand>
</feature>
<feature type="binding site" evidence="7">
    <location>
        <position position="418"/>
    </location>
    <ligand>
        <name>phosphoenolpyruvate</name>
        <dbReference type="ChEBI" id="CHEBI:58702"/>
    </ligand>
</feature>
<dbReference type="AlphaFoldDB" id="A0A9X1STB4"/>
<comment type="subunit">
    <text evidence="7">Monomer.</text>
</comment>
<dbReference type="PANTHER" id="PTHR21090">
    <property type="entry name" value="AROM/DEHYDROQUINATE SYNTHASE"/>
    <property type="match status" value="1"/>
</dbReference>
<accession>A0A9X1STB4</accession>
<evidence type="ECO:0000313" key="11">
    <source>
        <dbReference type="Proteomes" id="UP001138997"/>
    </source>
</evidence>
<feature type="binding site" evidence="7">
    <location>
        <position position="179"/>
    </location>
    <ligand>
        <name>3-phosphoshikimate</name>
        <dbReference type="ChEBI" id="CHEBI:145989"/>
    </ligand>
</feature>
<feature type="binding site" evidence="7">
    <location>
        <position position="393"/>
    </location>
    <ligand>
        <name>phosphoenolpyruvate</name>
        <dbReference type="ChEBI" id="CHEBI:58702"/>
    </ligand>
</feature>
<dbReference type="NCBIfam" id="TIGR01356">
    <property type="entry name" value="aroA"/>
    <property type="match status" value="1"/>
</dbReference>
<evidence type="ECO:0000256" key="1">
    <source>
        <dbReference type="ARBA" id="ARBA00004811"/>
    </source>
</evidence>
<dbReference type="InterPro" id="IPR006264">
    <property type="entry name" value="EPSP_synthase"/>
</dbReference>
<evidence type="ECO:0000256" key="8">
    <source>
        <dbReference type="SAM" id="MobiDB-lite"/>
    </source>
</evidence>
<feature type="binding site" evidence="7">
    <location>
        <position position="178"/>
    </location>
    <ligand>
        <name>3-phosphoshikimate</name>
        <dbReference type="ChEBI" id="CHEBI:145989"/>
    </ligand>
</feature>
<comment type="subcellular location">
    <subcellularLocation>
        <location evidence="7">Cytoplasm</location>
    </subcellularLocation>
</comment>
<feature type="binding site" evidence="7">
    <location>
        <position position="31"/>
    </location>
    <ligand>
        <name>3-phosphoshikimate</name>
        <dbReference type="ChEBI" id="CHEBI:145989"/>
    </ligand>
</feature>
<comment type="similarity">
    <text evidence="2 7">Belongs to the EPSP synthase family.</text>
</comment>
<name>A0A9X1STB4_9ACTN</name>
<dbReference type="HAMAP" id="MF_00210">
    <property type="entry name" value="EPSP_synth"/>
    <property type="match status" value="1"/>
</dbReference>
<comment type="catalytic activity">
    <reaction evidence="6">
        <text>3-phosphoshikimate + phosphoenolpyruvate = 5-O-(1-carboxyvinyl)-3-phosphoshikimate + phosphate</text>
        <dbReference type="Rhea" id="RHEA:21256"/>
        <dbReference type="ChEBI" id="CHEBI:43474"/>
        <dbReference type="ChEBI" id="CHEBI:57701"/>
        <dbReference type="ChEBI" id="CHEBI:58702"/>
        <dbReference type="ChEBI" id="CHEBI:145989"/>
        <dbReference type="EC" id="2.5.1.19"/>
    </reaction>
    <physiologicalReaction direction="left-to-right" evidence="6">
        <dbReference type="Rhea" id="RHEA:21257"/>
    </physiologicalReaction>
</comment>
<organism evidence="10 11">
    <name type="scientific">Kineosporia babensis</name>
    <dbReference type="NCBI Taxonomy" id="499548"/>
    <lineage>
        <taxon>Bacteria</taxon>
        <taxon>Bacillati</taxon>
        <taxon>Actinomycetota</taxon>
        <taxon>Actinomycetes</taxon>
        <taxon>Kineosporiales</taxon>
        <taxon>Kineosporiaceae</taxon>
        <taxon>Kineosporia</taxon>
    </lineage>
</organism>
<keyword evidence="11" id="KW-1185">Reference proteome</keyword>
<comment type="caution">
    <text evidence="7">Lacks conserved residue(s) required for the propagation of feature annotation.</text>
</comment>
<comment type="pathway">
    <text evidence="1 7">Metabolic intermediate biosynthesis; chorismate biosynthesis; chorismate from D-erythrose 4-phosphate and phosphoenolpyruvate: step 6/7.</text>
</comment>
<dbReference type="GO" id="GO:0009073">
    <property type="term" value="P:aromatic amino acid family biosynthetic process"/>
    <property type="evidence" value="ECO:0007669"/>
    <property type="project" value="UniProtKB-KW"/>
</dbReference>
<protein>
    <recommendedName>
        <fullName evidence="7">3-phosphoshikimate 1-carboxyvinyltransferase</fullName>
        <ecNumber evidence="7">2.5.1.19</ecNumber>
    </recommendedName>
    <alternativeName>
        <fullName evidence="7">5-enolpyruvylshikimate-3-phosphate synthase</fullName>
        <shortName evidence="7">EPSP synthase</shortName>
        <shortName evidence="7">EPSPS</shortName>
    </alternativeName>
</protein>
<dbReference type="GO" id="GO:0005737">
    <property type="term" value="C:cytoplasm"/>
    <property type="evidence" value="ECO:0007669"/>
    <property type="project" value="UniProtKB-SubCell"/>
</dbReference>
<reference evidence="10" key="1">
    <citation type="submission" date="2021-11" db="EMBL/GenBank/DDBJ databases">
        <title>Streptomyces corallinus and Kineosporia corallina sp. nov., two new coral-derived marine actinobacteria.</title>
        <authorList>
            <person name="Buangrab K."/>
            <person name="Sutthacheep M."/>
            <person name="Yeemin T."/>
            <person name="Harunari E."/>
            <person name="Igarashi Y."/>
            <person name="Sripreechasak P."/>
            <person name="Kanchanasin P."/>
            <person name="Tanasupawat S."/>
            <person name="Phongsopitanun W."/>
        </authorList>
    </citation>
    <scope>NUCLEOTIDE SEQUENCE</scope>
    <source>
        <strain evidence="10">JCM 31032</strain>
    </source>
</reference>
<dbReference type="InterPro" id="IPR001986">
    <property type="entry name" value="Enolpyruvate_Tfrase_dom"/>
</dbReference>
<feature type="binding site" evidence="7">
    <location>
        <position position="321"/>
    </location>
    <ligand>
        <name>3-phosphoshikimate</name>
        <dbReference type="ChEBI" id="CHEBI:145989"/>
    </ligand>
</feature>
<comment type="caution">
    <text evidence="10">The sequence shown here is derived from an EMBL/GenBank/DDBJ whole genome shotgun (WGS) entry which is preliminary data.</text>
</comment>
<feature type="binding site" evidence="7">
    <location>
        <position position="104"/>
    </location>
    <ligand>
        <name>phosphoenolpyruvate</name>
        <dbReference type="ChEBI" id="CHEBI:58702"/>
    </ligand>
</feature>
<evidence type="ECO:0000313" key="10">
    <source>
        <dbReference type="EMBL" id="MCD5310450.1"/>
    </source>
</evidence>
<evidence type="ECO:0000259" key="9">
    <source>
        <dbReference type="Pfam" id="PF00275"/>
    </source>
</evidence>
<proteinExistence type="inferred from homology"/>
<dbReference type="InterPro" id="IPR036968">
    <property type="entry name" value="Enolpyruvate_Tfrase_sf"/>
</dbReference>
<feature type="active site" description="Proton acceptor" evidence="7">
    <location>
        <position position="321"/>
    </location>
</feature>
<dbReference type="InterPro" id="IPR013792">
    <property type="entry name" value="RNA3'P_cycl/enolpyr_Trfase_a/b"/>
</dbReference>
<keyword evidence="4 7" id="KW-0808">Transferase</keyword>
<feature type="binding site" evidence="7">
    <location>
        <position position="352"/>
    </location>
    <ligand>
        <name>phosphoenolpyruvate</name>
        <dbReference type="ChEBI" id="CHEBI:58702"/>
    </ligand>
</feature>
<dbReference type="PANTHER" id="PTHR21090:SF5">
    <property type="entry name" value="PENTAFUNCTIONAL AROM POLYPEPTIDE"/>
    <property type="match status" value="1"/>
</dbReference>
<feature type="binding site" evidence="7">
    <location>
        <position position="348"/>
    </location>
    <ligand>
        <name>3-phosphoshikimate</name>
        <dbReference type="ChEBI" id="CHEBI:145989"/>
    </ligand>
</feature>
<dbReference type="PIRSF" id="PIRSF000505">
    <property type="entry name" value="EPSPS"/>
    <property type="match status" value="1"/>
</dbReference>
<dbReference type="GO" id="GO:0008652">
    <property type="term" value="P:amino acid biosynthetic process"/>
    <property type="evidence" value="ECO:0007669"/>
    <property type="project" value="UniProtKB-KW"/>
</dbReference>
<keyword evidence="5 7" id="KW-0057">Aromatic amino acid biosynthesis</keyword>
<sequence>MTLPRESWPKSVTITPLTSPPDVTLNPPGSKSITNRALLCAALAQGSSTVSGVLLADDTEAMLHSVQGLGAGLDLDRDRCRAVVQGRDPRTDHSAVTLQARSSGTTSRFVLPVAAVRAGRTTVDGTEQLRARPFGPLLDALRGLGGRLEGSGPAADRLPVQAAGGAVGGEVCVPGHLSSQFLSGLLMAAPLMEKGLHLTLSSPLVSVPYVTMTMAVMEAFGVQATREDDGSFRVSPQAYQAANFTIEPDASAASYLFGAAAISGGRVTVEGLGTGALQGDLEFVRVLEQMGATVTMTATSTTVQGPSVLRGVDIDMRDISDTAQTLAAVAVFADRPTRVRGIGFIRAKETDRIGAVVTELRRAGIDAVEHDDGFTVNPGRPVPTAFETYDDHRMAMSLALLGLKVPGVVVLDPQCVSKTYPNFFDDLARVGK</sequence>
<dbReference type="Gene3D" id="3.65.10.10">
    <property type="entry name" value="Enolpyruvate transferase domain"/>
    <property type="match status" value="2"/>
</dbReference>
<dbReference type="CDD" id="cd01556">
    <property type="entry name" value="EPSP_synthase"/>
    <property type="match status" value="1"/>
</dbReference>
<dbReference type="GO" id="GO:0009423">
    <property type="term" value="P:chorismate biosynthetic process"/>
    <property type="evidence" value="ECO:0007669"/>
    <property type="project" value="UniProtKB-UniRule"/>
</dbReference>
<gene>
    <name evidence="7 10" type="primary">aroA</name>
    <name evidence="10" type="ORF">LR394_06055</name>
</gene>
<feature type="binding site" evidence="7">
    <location>
        <position position="132"/>
    </location>
    <ligand>
        <name>phosphoenolpyruvate</name>
        <dbReference type="ChEBI" id="CHEBI:58702"/>
    </ligand>
</feature>
<keyword evidence="3 7" id="KW-0028">Amino-acid biosynthesis</keyword>
<feature type="region of interest" description="Disordered" evidence="8">
    <location>
        <begin position="1"/>
        <end position="29"/>
    </location>
</feature>